<evidence type="ECO:0000313" key="2">
    <source>
        <dbReference type="Proteomes" id="UP001181693"/>
    </source>
</evidence>
<comment type="caution">
    <text evidence="1">The sequence shown here is derived from an EMBL/GenBank/DDBJ whole genome shotgun (WGS) entry which is preliminary data.</text>
</comment>
<keyword evidence="2" id="KW-1185">Reference proteome</keyword>
<evidence type="ECO:0000313" key="1">
    <source>
        <dbReference type="EMBL" id="DBA33001.1"/>
    </source>
</evidence>
<dbReference type="Proteomes" id="UP001181693">
    <property type="component" value="Unassembled WGS sequence"/>
</dbReference>
<sequence>MYCSKTNTDWFRYQKITKQWYYNIRCKHKKYYIASKCWLSKSQHTFPIFPQLPIALFCRCTTINVSFVGVDEGVYTFITVIIYLIELDI</sequence>
<protein>
    <submittedName>
        <fullName evidence="1">Uncharacterized protein</fullName>
    </submittedName>
</protein>
<name>A0AAV3ANJ6_PYXAD</name>
<dbReference type="AlphaFoldDB" id="A0AAV3ANJ6"/>
<reference evidence="1" key="1">
    <citation type="thesis" date="2020" institute="ProQuest LLC" country="789 East Eisenhower Parkway, Ann Arbor, MI, USA">
        <title>Comparative Genomics and Chromosome Evolution.</title>
        <authorList>
            <person name="Mudd A.B."/>
        </authorList>
    </citation>
    <scope>NUCLEOTIDE SEQUENCE</scope>
    <source>
        <strain evidence="1">1538</strain>
        <tissue evidence="1">Blood</tissue>
    </source>
</reference>
<proteinExistence type="predicted"/>
<gene>
    <name evidence="1" type="ORF">GDO54_000739</name>
</gene>
<accession>A0AAV3ANJ6</accession>
<organism evidence="1 2">
    <name type="scientific">Pyxicephalus adspersus</name>
    <name type="common">African bullfrog</name>
    <dbReference type="NCBI Taxonomy" id="30357"/>
    <lineage>
        <taxon>Eukaryota</taxon>
        <taxon>Metazoa</taxon>
        <taxon>Chordata</taxon>
        <taxon>Craniata</taxon>
        <taxon>Vertebrata</taxon>
        <taxon>Euteleostomi</taxon>
        <taxon>Amphibia</taxon>
        <taxon>Batrachia</taxon>
        <taxon>Anura</taxon>
        <taxon>Neobatrachia</taxon>
        <taxon>Ranoidea</taxon>
        <taxon>Pyxicephalidae</taxon>
        <taxon>Pyxicephalinae</taxon>
        <taxon>Pyxicephalus</taxon>
    </lineage>
</organism>
<dbReference type="EMBL" id="DYDO01000001">
    <property type="protein sequence ID" value="DBA33001.1"/>
    <property type="molecule type" value="Genomic_DNA"/>
</dbReference>